<name>A0A8J7WG01_9ACTN</name>
<keyword evidence="3" id="KW-0520">NAD</keyword>
<accession>A0A8J7WG01</accession>
<evidence type="ECO:0000256" key="4">
    <source>
        <dbReference type="PIRSR" id="PIRSR000103-1"/>
    </source>
</evidence>
<keyword evidence="2" id="KW-0560">Oxidoreductase</keyword>
<evidence type="ECO:0000313" key="8">
    <source>
        <dbReference type="Proteomes" id="UP000677913"/>
    </source>
</evidence>
<sequence length="284" mass="29129">MARVTVLGTGLMGSGIARSLARGGHQVTAWNRSPDKALDLADAGVETAGDPAAAVRGAHVALTMLFDADAVEDVMKPALPAMDADAVWLQCATVGLDATARLARLADRHDVGFVDAPVLGTRQPAEQGKLIVLAAGPVGLRERVAPVLDAIGSRTVWVGERPGQGHRVKLAANSWVLSLIGATAQGVALTRQLGLDPALFLQTIAGGPLDCEYAQSKGKAMIAGDFAPAFTLGGAAKDAALIIEAMQAAGCDDRLMQALRAQFDAADQAGHGADDIAAVVRAFS</sequence>
<feature type="domain" description="6-phosphogluconate dehydrogenase NADP-binding" evidence="5">
    <location>
        <begin position="4"/>
        <end position="159"/>
    </location>
</feature>
<evidence type="ECO:0000313" key="7">
    <source>
        <dbReference type="EMBL" id="MBS2961481.1"/>
    </source>
</evidence>
<dbReference type="Pfam" id="PF14833">
    <property type="entry name" value="NAD_binding_11"/>
    <property type="match status" value="1"/>
</dbReference>
<reference evidence="7" key="1">
    <citation type="submission" date="2021-04" db="EMBL/GenBank/DDBJ databases">
        <title>Genome based classification of Actinospica acidithermotolerans sp. nov., an actinobacterium isolated from an Indonesian hot spring.</title>
        <authorList>
            <person name="Kusuma A.B."/>
            <person name="Putra K.E."/>
            <person name="Nafisah S."/>
            <person name="Loh J."/>
            <person name="Nouioui I."/>
            <person name="Goodfellow M."/>
        </authorList>
    </citation>
    <scope>NUCLEOTIDE SEQUENCE</scope>
    <source>
        <strain evidence="7">DSM 45618</strain>
    </source>
</reference>
<gene>
    <name evidence="7" type="ORF">KGA66_00385</name>
</gene>
<dbReference type="GO" id="GO:0016491">
    <property type="term" value="F:oxidoreductase activity"/>
    <property type="evidence" value="ECO:0007669"/>
    <property type="project" value="UniProtKB-KW"/>
</dbReference>
<keyword evidence="8" id="KW-1185">Reference proteome</keyword>
<dbReference type="InterPro" id="IPR051265">
    <property type="entry name" value="HIBADH-related_NP60_sf"/>
</dbReference>
<feature type="domain" description="3-hydroxyisobutyrate dehydrogenase-like NAD-binding" evidence="6">
    <location>
        <begin position="163"/>
        <end position="282"/>
    </location>
</feature>
<dbReference type="SUPFAM" id="SSF51735">
    <property type="entry name" value="NAD(P)-binding Rossmann-fold domains"/>
    <property type="match status" value="1"/>
</dbReference>
<feature type="active site" evidence="4">
    <location>
        <position position="169"/>
    </location>
</feature>
<evidence type="ECO:0000259" key="5">
    <source>
        <dbReference type="Pfam" id="PF03446"/>
    </source>
</evidence>
<comment type="similarity">
    <text evidence="1">Belongs to the HIBADH-related family.</text>
</comment>
<comment type="caution">
    <text evidence="7">The sequence shown here is derived from an EMBL/GenBank/DDBJ whole genome shotgun (WGS) entry which is preliminary data.</text>
</comment>
<evidence type="ECO:0000256" key="3">
    <source>
        <dbReference type="ARBA" id="ARBA00023027"/>
    </source>
</evidence>
<dbReference type="AlphaFoldDB" id="A0A8J7WG01"/>
<dbReference type="InterPro" id="IPR013328">
    <property type="entry name" value="6PGD_dom2"/>
</dbReference>
<protein>
    <submittedName>
        <fullName evidence="7">NAD(P)-dependent oxidoreductase</fullName>
    </submittedName>
</protein>
<evidence type="ECO:0000256" key="2">
    <source>
        <dbReference type="ARBA" id="ARBA00023002"/>
    </source>
</evidence>
<dbReference type="GO" id="GO:0050661">
    <property type="term" value="F:NADP binding"/>
    <property type="evidence" value="ECO:0007669"/>
    <property type="project" value="InterPro"/>
</dbReference>
<dbReference type="GO" id="GO:0051287">
    <property type="term" value="F:NAD binding"/>
    <property type="evidence" value="ECO:0007669"/>
    <property type="project" value="InterPro"/>
</dbReference>
<dbReference type="Pfam" id="PF03446">
    <property type="entry name" value="NAD_binding_2"/>
    <property type="match status" value="1"/>
</dbReference>
<dbReference type="InterPro" id="IPR006115">
    <property type="entry name" value="6PGDH_NADP-bd"/>
</dbReference>
<evidence type="ECO:0000256" key="1">
    <source>
        <dbReference type="ARBA" id="ARBA00009080"/>
    </source>
</evidence>
<dbReference type="Gene3D" id="1.10.1040.10">
    <property type="entry name" value="N-(1-d-carboxylethyl)-l-norvaline Dehydrogenase, domain 2"/>
    <property type="match status" value="1"/>
</dbReference>
<dbReference type="SUPFAM" id="SSF48179">
    <property type="entry name" value="6-phosphogluconate dehydrogenase C-terminal domain-like"/>
    <property type="match status" value="1"/>
</dbReference>
<dbReference type="PANTHER" id="PTHR43580">
    <property type="entry name" value="OXIDOREDUCTASE GLYR1-RELATED"/>
    <property type="match status" value="1"/>
</dbReference>
<dbReference type="Proteomes" id="UP000677913">
    <property type="component" value="Unassembled WGS sequence"/>
</dbReference>
<dbReference type="PIRSF" id="PIRSF000103">
    <property type="entry name" value="HIBADH"/>
    <property type="match status" value="1"/>
</dbReference>
<dbReference type="PANTHER" id="PTHR43580:SF2">
    <property type="entry name" value="CYTOKINE-LIKE NUCLEAR FACTOR N-PAC"/>
    <property type="match status" value="1"/>
</dbReference>
<proteinExistence type="inferred from homology"/>
<dbReference type="InterPro" id="IPR008927">
    <property type="entry name" value="6-PGluconate_DH-like_C_sf"/>
</dbReference>
<dbReference type="InterPro" id="IPR036291">
    <property type="entry name" value="NAD(P)-bd_dom_sf"/>
</dbReference>
<dbReference type="InterPro" id="IPR029154">
    <property type="entry name" value="HIBADH-like_NADP-bd"/>
</dbReference>
<organism evidence="7 8">
    <name type="scientific">Actinocrinis puniceicyclus</name>
    <dbReference type="NCBI Taxonomy" id="977794"/>
    <lineage>
        <taxon>Bacteria</taxon>
        <taxon>Bacillati</taxon>
        <taxon>Actinomycetota</taxon>
        <taxon>Actinomycetes</taxon>
        <taxon>Catenulisporales</taxon>
        <taxon>Actinospicaceae</taxon>
        <taxon>Actinocrinis</taxon>
    </lineage>
</organism>
<dbReference type="RefSeq" id="WP_211463203.1">
    <property type="nucleotide sequence ID" value="NZ_JAGSXH010000001.1"/>
</dbReference>
<dbReference type="EMBL" id="JAGSXH010000001">
    <property type="protein sequence ID" value="MBS2961481.1"/>
    <property type="molecule type" value="Genomic_DNA"/>
</dbReference>
<dbReference type="Gene3D" id="3.40.50.720">
    <property type="entry name" value="NAD(P)-binding Rossmann-like Domain"/>
    <property type="match status" value="1"/>
</dbReference>
<dbReference type="InterPro" id="IPR015815">
    <property type="entry name" value="HIBADH-related"/>
</dbReference>
<evidence type="ECO:0000259" key="6">
    <source>
        <dbReference type="Pfam" id="PF14833"/>
    </source>
</evidence>